<evidence type="ECO:0000256" key="8">
    <source>
        <dbReference type="PROSITE-ProRule" id="PRU00703"/>
    </source>
</evidence>
<keyword evidence="5 8" id="KW-0129">CBS domain</keyword>
<feature type="transmembrane region" description="Helical" evidence="9">
    <location>
        <begin position="106"/>
        <end position="130"/>
    </location>
</feature>
<evidence type="ECO:0000259" key="10">
    <source>
        <dbReference type="PROSITE" id="PS51371"/>
    </source>
</evidence>
<dbReference type="PANTHER" id="PTHR22777:SF17">
    <property type="entry name" value="UPF0053 PROTEIN SLL0260"/>
    <property type="match status" value="1"/>
</dbReference>
<dbReference type="SUPFAM" id="SSF54631">
    <property type="entry name" value="CBS-domain pair"/>
    <property type="match status" value="1"/>
</dbReference>
<keyword evidence="7" id="KW-0486">Methionine biosynthesis</keyword>
<gene>
    <name evidence="12" type="ORF">P0O15_02125</name>
</gene>
<dbReference type="InterPro" id="IPR044751">
    <property type="entry name" value="Ion_transp-like_CBS"/>
</dbReference>
<dbReference type="Pfam" id="PF03471">
    <property type="entry name" value="CorC_HlyC"/>
    <property type="match status" value="1"/>
</dbReference>
<dbReference type="SMART" id="SM01091">
    <property type="entry name" value="CorC_HlyC"/>
    <property type="match status" value="1"/>
</dbReference>
<dbReference type="RefSeq" id="WP_316965738.1">
    <property type="nucleotide sequence ID" value="NZ_JARFPK010000006.1"/>
</dbReference>
<sequence>MIHSSETPAMTFEIVVIILLIIINGLFAGSEIAVVSSRKSRLQELAEGDHSGARVALDLANEPTNFLSTIQIGITLVGILAGAFGGATVAHALASRLEAVPFLAPHSLFLGFAIVVLLITYSMLIFGELVPKKIALNDPERIASIVASPLLLLSRVTSPFVFVLSSSTNLVTRIIGIKPNNGPPVTEEEIRILIDLGADAGVFEKAEKDMVERVFRLGDRKAATLMTPRSEIVWLDAGDTPQIIKEKVSGRAYTLFPVCNGGLDNVIGIVHAKDLLFRIEGGDRVEFEGAILPPLFVPESTRGLKLLERFKETGIHLAIVVDEYGEVEGVVTQTDLLEAIVGDIPHIDELAEPPIIQRGDGSWLVDGVLSIADFKESFGVSEKMPEEDGGLYQTLGGFAIMQFERIPQSGDHFDWGGFRFEVMDMDGSRLDKLLVVPLSKSYKKRWR</sequence>
<name>A0ABT5X5K9_9EURY</name>
<evidence type="ECO:0000259" key="11">
    <source>
        <dbReference type="PROSITE" id="PS51846"/>
    </source>
</evidence>
<accession>A0ABT5X5K9</accession>
<dbReference type="PANTHER" id="PTHR22777">
    <property type="entry name" value="HEMOLYSIN-RELATED"/>
    <property type="match status" value="1"/>
</dbReference>
<dbReference type="InterPro" id="IPR016169">
    <property type="entry name" value="FAD-bd_PCMH_sub2"/>
</dbReference>
<keyword evidence="3" id="KW-0677">Repeat</keyword>
<evidence type="ECO:0000313" key="13">
    <source>
        <dbReference type="Proteomes" id="UP001220010"/>
    </source>
</evidence>
<evidence type="ECO:0000256" key="6">
    <source>
        <dbReference type="ARBA" id="ARBA00023136"/>
    </source>
</evidence>
<evidence type="ECO:0000313" key="12">
    <source>
        <dbReference type="EMBL" id="MDF0589976.1"/>
    </source>
</evidence>
<keyword evidence="4 9" id="KW-1133">Transmembrane helix</keyword>
<feature type="transmembrane region" description="Helical" evidence="9">
    <location>
        <begin position="142"/>
        <end position="164"/>
    </location>
</feature>
<proteinExistence type="predicted"/>
<comment type="caution">
    <text evidence="12">The sequence shown here is derived from an EMBL/GenBank/DDBJ whole genome shotgun (WGS) entry which is preliminary data.</text>
</comment>
<dbReference type="Pfam" id="PF01595">
    <property type="entry name" value="CNNM"/>
    <property type="match status" value="1"/>
</dbReference>
<feature type="domain" description="CNNM transmembrane" evidence="11">
    <location>
        <begin position="6"/>
        <end position="207"/>
    </location>
</feature>
<dbReference type="EMBL" id="JARFPK010000006">
    <property type="protein sequence ID" value="MDF0589976.1"/>
    <property type="molecule type" value="Genomic_DNA"/>
</dbReference>
<keyword evidence="2 9" id="KW-0812">Transmembrane</keyword>
<dbReference type="Gene3D" id="3.30.465.10">
    <property type="match status" value="1"/>
</dbReference>
<evidence type="ECO:0000256" key="4">
    <source>
        <dbReference type="ARBA" id="ARBA00022989"/>
    </source>
</evidence>
<keyword evidence="6 9" id="KW-0472">Membrane</keyword>
<evidence type="ECO:0000256" key="2">
    <source>
        <dbReference type="ARBA" id="ARBA00022692"/>
    </source>
</evidence>
<dbReference type="Proteomes" id="UP001220010">
    <property type="component" value="Unassembled WGS sequence"/>
</dbReference>
<feature type="transmembrane region" description="Helical" evidence="9">
    <location>
        <begin position="12"/>
        <end position="35"/>
    </location>
</feature>
<dbReference type="InterPro" id="IPR000644">
    <property type="entry name" value="CBS_dom"/>
</dbReference>
<dbReference type="SMART" id="SM00116">
    <property type="entry name" value="CBS"/>
    <property type="match status" value="2"/>
</dbReference>
<keyword evidence="13" id="KW-1185">Reference proteome</keyword>
<dbReference type="PROSITE" id="PS51371">
    <property type="entry name" value="CBS"/>
    <property type="match status" value="2"/>
</dbReference>
<dbReference type="CDD" id="cd04590">
    <property type="entry name" value="CBS_pair_CorC_HlyC_assoc"/>
    <property type="match status" value="1"/>
</dbReference>
<feature type="domain" description="CBS" evidence="10">
    <location>
        <begin position="226"/>
        <end position="285"/>
    </location>
</feature>
<dbReference type="InterPro" id="IPR005170">
    <property type="entry name" value="Transptr-assoc_dom"/>
</dbReference>
<protein>
    <submittedName>
        <fullName evidence="12">Hemolysin family protein</fullName>
    </submittedName>
</protein>
<dbReference type="InterPro" id="IPR046342">
    <property type="entry name" value="CBS_dom_sf"/>
</dbReference>
<dbReference type="InterPro" id="IPR036318">
    <property type="entry name" value="FAD-bd_PCMH-like_sf"/>
</dbReference>
<evidence type="ECO:0000256" key="9">
    <source>
        <dbReference type="SAM" id="Phobius"/>
    </source>
</evidence>
<feature type="transmembrane region" description="Helical" evidence="9">
    <location>
        <begin position="72"/>
        <end position="94"/>
    </location>
</feature>
<feature type="domain" description="CBS" evidence="10">
    <location>
        <begin position="290"/>
        <end position="349"/>
    </location>
</feature>
<dbReference type="Gene3D" id="3.10.580.10">
    <property type="entry name" value="CBS-domain"/>
    <property type="match status" value="1"/>
</dbReference>
<evidence type="ECO:0000256" key="3">
    <source>
        <dbReference type="ARBA" id="ARBA00022737"/>
    </source>
</evidence>
<comment type="subcellular location">
    <subcellularLocation>
        <location evidence="1">Membrane</location>
        <topology evidence="1">Multi-pass membrane protein</topology>
    </subcellularLocation>
</comment>
<reference evidence="12 13" key="1">
    <citation type="submission" date="2023-03" db="EMBL/GenBank/DDBJ databases">
        <title>WGS of Methanotrichaceae archaeon Mx.</title>
        <authorList>
            <person name="Sorokin D.Y."/>
            <person name="Merkel A.Y."/>
        </authorList>
    </citation>
    <scope>NUCLEOTIDE SEQUENCE [LARGE SCALE GENOMIC DNA]</scope>
    <source>
        <strain evidence="12 13">Mx</strain>
    </source>
</reference>
<evidence type="ECO:0000256" key="7">
    <source>
        <dbReference type="ARBA" id="ARBA00023167"/>
    </source>
</evidence>
<evidence type="ECO:0000256" key="1">
    <source>
        <dbReference type="ARBA" id="ARBA00004141"/>
    </source>
</evidence>
<organism evidence="12 13">
    <name type="scientific">Candidatus Methanocrinis natronophilus</name>
    <dbReference type="NCBI Taxonomy" id="3033396"/>
    <lineage>
        <taxon>Archaea</taxon>
        <taxon>Methanobacteriati</taxon>
        <taxon>Methanobacteriota</taxon>
        <taxon>Stenosarchaea group</taxon>
        <taxon>Methanomicrobia</taxon>
        <taxon>Methanotrichales</taxon>
        <taxon>Methanotrichaceae</taxon>
        <taxon>Methanocrinis</taxon>
    </lineage>
</organism>
<evidence type="ECO:0000256" key="5">
    <source>
        <dbReference type="ARBA" id="ARBA00023122"/>
    </source>
</evidence>
<keyword evidence="7" id="KW-0028">Amino-acid biosynthesis</keyword>
<dbReference type="InterPro" id="IPR002550">
    <property type="entry name" value="CNNM"/>
</dbReference>
<dbReference type="SUPFAM" id="SSF56176">
    <property type="entry name" value="FAD-binding/transporter-associated domain-like"/>
    <property type="match status" value="1"/>
</dbReference>
<dbReference type="PROSITE" id="PS51846">
    <property type="entry name" value="CNNM"/>
    <property type="match status" value="1"/>
</dbReference>
<dbReference type="Pfam" id="PF00571">
    <property type="entry name" value="CBS"/>
    <property type="match status" value="1"/>
</dbReference>